<keyword evidence="7" id="KW-0472">Membrane</keyword>
<dbReference type="SUPFAM" id="SSF52743">
    <property type="entry name" value="Subtilisin-like"/>
    <property type="match status" value="1"/>
</dbReference>
<accession>A0A2Z5JCU5</accession>
<keyword evidence="7" id="KW-1133">Transmembrane helix</keyword>
<sequence length="358" mass="35709">MQAETMWRTSTGEGVTVAVIDTGVREVPELAGQLLEGKDFTDGVTGEHDEAGTTAAAVIAGTGKGAGGKESAYGLAPGAKILPLKVSDGSEAPQSGERSIAINSDLAPAIRYAADSEAKVISISVTASLSIGGAVDEAVKCALSKGKLVFAAVGDSEFPERPVQNPAAIPGVTGVAALGKDLAALKSSAVGPEVTLSAAGEDVLSACAEPEGLCTSSGSAVATAVAAASAALIWAKYPDWTNYQVLRVMVNTVGGPTSGAVRNNYIGYGGVRPRIALKTPGDPGPADVYPLPDLTETPAAQPGGGGGAGTSPVAATTTEGRSTAFLVSLGVCTTGLLCLAVAVPLLLADRRRTRLSRP</sequence>
<dbReference type="EMBL" id="CP027306">
    <property type="protein sequence ID" value="AXE78198.1"/>
    <property type="molecule type" value="Genomic_DNA"/>
</dbReference>
<proteinExistence type="inferred from homology"/>
<evidence type="ECO:0000256" key="6">
    <source>
        <dbReference type="SAM" id="MobiDB-lite"/>
    </source>
</evidence>
<evidence type="ECO:0000256" key="5">
    <source>
        <dbReference type="PROSITE-ProRule" id="PRU01240"/>
    </source>
</evidence>
<evidence type="ECO:0000256" key="4">
    <source>
        <dbReference type="ARBA" id="ARBA00022825"/>
    </source>
</evidence>
<reference evidence="9 10" key="1">
    <citation type="journal article" date="2018" name="Front. Microbiol.">
        <title>Genome Sequencing of Streptomyces atratus SCSIOZH16 and Activation Production of Nocardamine via Metabolic Engineering.</title>
        <authorList>
            <person name="Li Y."/>
            <person name="Zhang C."/>
            <person name="Liu C."/>
            <person name="Ju J."/>
            <person name="Ma J."/>
        </authorList>
    </citation>
    <scope>NUCLEOTIDE SEQUENCE [LARGE SCALE GENOMIC DNA]</scope>
    <source>
        <strain evidence="9 10">SCSIO_ZH16</strain>
    </source>
</reference>
<dbReference type="InterPro" id="IPR036852">
    <property type="entry name" value="Peptidase_S8/S53_dom_sf"/>
</dbReference>
<dbReference type="InterPro" id="IPR000209">
    <property type="entry name" value="Peptidase_S8/S53_dom"/>
</dbReference>
<dbReference type="InterPro" id="IPR050131">
    <property type="entry name" value="Peptidase_S8_subtilisin-like"/>
</dbReference>
<feature type="region of interest" description="Disordered" evidence="6">
    <location>
        <begin position="279"/>
        <end position="315"/>
    </location>
</feature>
<dbReference type="GeneID" id="95519984"/>
<gene>
    <name evidence="9" type="ORF">C5746_16085</name>
</gene>
<keyword evidence="2 9" id="KW-0645">Protease</keyword>
<dbReference type="GO" id="GO:0006508">
    <property type="term" value="P:proteolysis"/>
    <property type="evidence" value="ECO:0007669"/>
    <property type="project" value="UniProtKB-KW"/>
</dbReference>
<dbReference type="KEGG" id="sata:C5746_16085"/>
<organism evidence="9 10">
    <name type="scientific">Streptomyces atratus</name>
    <dbReference type="NCBI Taxonomy" id="1893"/>
    <lineage>
        <taxon>Bacteria</taxon>
        <taxon>Bacillati</taxon>
        <taxon>Actinomycetota</taxon>
        <taxon>Actinomycetes</taxon>
        <taxon>Kitasatosporales</taxon>
        <taxon>Streptomycetaceae</taxon>
        <taxon>Streptomyces</taxon>
    </lineage>
</organism>
<dbReference type="PANTHER" id="PTHR43806:SF11">
    <property type="entry name" value="CEREVISIN-RELATED"/>
    <property type="match status" value="1"/>
</dbReference>
<keyword evidence="7" id="KW-0812">Transmembrane</keyword>
<evidence type="ECO:0000256" key="2">
    <source>
        <dbReference type="ARBA" id="ARBA00022670"/>
    </source>
</evidence>
<evidence type="ECO:0000256" key="3">
    <source>
        <dbReference type="ARBA" id="ARBA00022801"/>
    </source>
</evidence>
<dbReference type="AlphaFoldDB" id="A0A2Z5JCU5"/>
<evidence type="ECO:0000256" key="7">
    <source>
        <dbReference type="SAM" id="Phobius"/>
    </source>
</evidence>
<dbReference type="PANTHER" id="PTHR43806">
    <property type="entry name" value="PEPTIDASE S8"/>
    <property type="match status" value="1"/>
</dbReference>
<protein>
    <submittedName>
        <fullName evidence="9">Type VII secretion-associated serine protease mycosin</fullName>
    </submittedName>
</protein>
<name>A0A2Z5JCU5_STRAR</name>
<evidence type="ECO:0000313" key="9">
    <source>
        <dbReference type="EMBL" id="AXE78198.1"/>
    </source>
</evidence>
<evidence type="ECO:0000256" key="1">
    <source>
        <dbReference type="ARBA" id="ARBA00011073"/>
    </source>
</evidence>
<dbReference type="PRINTS" id="PR00723">
    <property type="entry name" value="SUBTILISIN"/>
</dbReference>
<keyword evidence="3" id="KW-0378">Hydrolase</keyword>
<evidence type="ECO:0000259" key="8">
    <source>
        <dbReference type="Pfam" id="PF00082"/>
    </source>
</evidence>
<dbReference type="Pfam" id="PF00082">
    <property type="entry name" value="Peptidase_S8"/>
    <property type="match status" value="1"/>
</dbReference>
<evidence type="ECO:0000313" key="10">
    <source>
        <dbReference type="Proteomes" id="UP000252698"/>
    </source>
</evidence>
<dbReference type="InterPro" id="IPR015500">
    <property type="entry name" value="Peptidase_S8_subtilisin-rel"/>
</dbReference>
<dbReference type="Gene3D" id="3.40.50.200">
    <property type="entry name" value="Peptidase S8/S53 domain"/>
    <property type="match status" value="1"/>
</dbReference>
<comment type="similarity">
    <text evidence="1 5">Belongs to the peptidase S8 family.</text>
</comment>
<feature type="transmembrane region" description="Helical" evidence="7">
    <location>
        <begin position="325"/>
        <end position="348"/>
    </location>
</feature>
<dbReference type="RefSeq" id="WP_114244789.1">
    <property type="nucleotide sequence ID" value="NZ_CP027306.1"/>
</dbReference>
<dbReference type="Proteomes" id="UP000252698">
    <property type="component" value="Chromosome"/>
</dbReference>
<keyword evidence="4" id="KW-0720">Serine protease</keyword>
<dbReference type="PROSITE" id="PS51892">
    <property type="entry name" value="SUBTILASE"/>
    <property type="match status" value="1"/>
</dbReference>
<feature type="domain" description="Peptidase S8/S53" evidence="8">
    <location>
        <begin position="12"/>
        <end position="269"/>
    </location>
</feature>
<dbReference type="GO" id="GO:0004252">
    <property type="term" value="F:serine-type endopeptidase activity"/>
    <property type="evidence" value="ECO:0007669"/>
    <property type="project" value="InterPro"/>
</dbReference>
<comment type="caution">
    <text evidence="5">Lacks conserved residue(s) required for the propagation of feature annotation.</text>
</comment>